<comment type="caution">
    <text evidence="1">The sequence shown here is derived from an EMBL/GenBank/DDBJ whole genome shotgun (WGS) entry which is preliminary data.</text>
</comment>
<dbReference type="Proteomes" id="UP000789396">
    <property type="component" value="Unassembled WGS sequence"/>
</dbReference>
<accession>A0A9N9H2K0</accession>
<dbReference type="AlphaFoldDB" id="A0A9N9H2K0"/>
<evidence type="ECO:0000313" key="2">
    <source>
        <dbReference type="Proteomes" id="UP000789396"/>
    </source>
</evidence>
<evidence type="ECO:0000313" key="1">
    <source>
        <dbReference type="EMBL" id="CAG8648389.1"/>
    </source>
</evidence>
<sequence>MALCKADEIVKQKGDIDEIINANNIKKISEESRAPLEVTVD</sequence>
<reference evidence="1" key="1">
    <citation type="submission" date="2021-06" db="EMBL/GenBank/DDBJ databases">
        <authorList>
            <person name="Kallberg Y."/>
            <person name="Tangrot J."/>
            <person name="Rosling A."/>
        </authorList>
    </citation>
    <scope>NUCLEOTIDE SEQUENCE</scope>
    <source>
        <strain evidence="1">IN212</strain>
    </source>
</reference>
<organism evidence="1 2">
    <name type="scientific">Racocetra fulgida</name>
    <dbReference type="NCBI Taxonomy" id="60492"/>
    <lineage>
        <taxon>Eukaryota</taxon>
        <taxon>Fungi</taxon>
        <taxon>Fungi incertae sedis</taxon>
        <taxon>Mucoromycota</taxon>
        <taxon>Glomeromycotina</taxon>
        <taxon>Glomeromycetes</taxon>
        <taxon>Diversisporales</taxon>
        <taxon>Gigasporaceae</taxon>
        <taxon>Racocetra</taxon>
    </lineage>
</organism>
<feature type="non-terminal residue" evidence="1">
    <location>
        <position position="41"/>
    </location>
</feature>
<proteinExistence type="predicted"/>
<protein>
    <submittedName>
        <fullName evidence="1">9496_t:CDS:1</fullName>
    </submittedName>
</protein>
<keyword evidence="2" id="KW-1185">Reference proteome</keyword>
<dbReference type="EMBL" id="CAJVPZ010013376">
    <property type="protein sequence ID" value="CAG8648389.1"/>
    <property type="molecule type" value="Genomic_DNA"/>
</dbReference>
<gene>
    <name evidence="1" type="ORF">RFULGI_LOCUS8348</name>
</gene>
<name>A0A9N9H2K0_9GLOM</name>